<dbReference type="InterPro" id="IPR036527">
    <property type="entry name" value="SCP2_sterol-bd_dom_sf"/>
</dbReference>
<feature type="compositionally biased region" description="Low complexity" evidence="1">
    <location>
        <begin position="10"/>
        <end position="22"/>
    </location>
</feature>
<organism evidence="2">
    <name type="scientific">freshwater metagenome</name>
    <dbReference type="NCBI Taxonomy" id="449393"/>
    <lineage>
        <taxon>unclassified sequences</taxon>
        <taxon>metagenomes</taxon>
        <taxon>ecological metagenomes</taxon>
    </lineage>
</organism>
<sequence length="31" mass="3176">MGSIAGYLVGRGTDGLTTGDGDAVPEIPRWL</sequence>
<reference evidence="2" key="1">
    <citation type="submission" date="2020-05" db="EMBL/GenBank/DDBJ databases">
        <authorList>
            <person name="Chiriac C."/>
            <person name="Salcher M."/>
            <person name="Ghai R."/>
            <person name="Kavagutti S V."/>
        </authorList>
    </citation>
    <scope>NUCLEOTIDE SEQUENCE</scope>
</reference>
<dbReference type="AlphaFoldDB" id="A0A6J7LED2"/>
<dbReference type="EMBL" id="CAFBNF010000408">
    <property type="protein sequence ID" value="CAB4965442.1"/>
    <property type="molecule type" value="Genomic_DNA"/>
</dbReference>
<feature type="region of interest" description="Disordered" evidence="1">
    <location>
        <begin position="1"/>
        <end position="31"/>
    </location>
</feature>
<evidence type="ECO:0000313" key="2">
    <source>
        <dbReference type="EMBL" id="CAB4965442.1"/>
    </source>
</evidence>
<gene>
    <name evidence="2" type="ORF">UFOPK3773_02393</name>
</gene>
<name>A0A6J7LED2_9ZZZZ</name>
<protein>
    <submittedName>
        <fullName evidence="2">Unannotated protein</fullName>
    </submittedName>
</protein>
<evidence type="ECO:0000256" key="1">
    <source>
        <dbReference type="SAM" id="MobiDB-lite"/>
    </source>
</evidence>
<dbReference type="SUPFAM" id="SSF55718">
    <property type="entry name" value="SCP-like"/>
    <property type="match status" value="1"/>
</dbReference>
<proteinExistence type="predicted"/>
<accession>A0A6J7LED2</accession>